<name>A0ABT2FK29_9GAMM</name>
<evidence type="ECO:0000256" key="1">
    <source>
        <dbReference type="SAM" id="Phobius"/>
    </source>
</evidence>
<dbReference type="Pfam" id="PF19700">
    <property type="entry name" value="DUF6198"/>
    <property type="match status" value="1"/>
</dbReference>
<evidence type="ECO:0000313" key="3">
    <source>
        <dbReference type="Proteomes" id="UP001201549"/>
    </source>
</evidence>
<dbReference type="RefSeq" id="WP_238894984.1">
    <property type="nucleotide sequence ID" value="NZ_JAKOGG010000002.1"/>
</dbReference>
<feature type="transmembrane region" description="Helical" evidence="1">
    <location>
        <begin position="167"/>
        <end position="185"/>
    </location>
</feature>
<sequence length="238" mass="26267">MKRISRHHLANKVTLFVIGLFIMAIGVALSIKANLGVSPISCVPYVLSLHVELTIGELTIIFNSFIVLLQILLLRRRYRLLQLLQIVAASFFGYFIDCSMVLLHSVRPESYWLQLFTCVASCAVLAFGVFLIVKANLTYLPGEGLAVTIADLLQTEFGKVKIRIDSAMVLCGVVASLLIFGELLGIREGTIIAALLVGYLVKQFVIRFSFIDRYFPVNDEPAKRTLTATTANDTAGPQ</sequence>
<organism evidence="2 3">
    <name type="scientific">Shewanella electrica</name>
    <dbReference type="NCBI Taxonomy" id="515560"/>
    <lineage>
        <taxon>Bacteria</taxon>
        <taxon>Pseudomonadati</taxon>
        <taxon>Pseudomonadota</taxon>
        <taxon>Gammaproteobacteria</taxon>
        <taxon>Alteromonadales</taxon>
        <taxon>Shewanellaceae</taxon>
        <taxon>Shewanella</taxon>
    </lineage>
</organism>
<dbReference type="PANTHER" id="PTHR40078:SF1">
    <property type="entry name" value="INTEGRAL MEMBRANE PROTEIN"/>
    <property type="match status" value="1"/>
</dbReference>
<feature type="transmembrane region" description="Helical" evidence="1">
    <location>
        <begin position="111"/>
        <end position="133"/>
    </location>
</feature>
<dbReference type="EMBL" id="JAKOGG010000002">
    <property type="protein sequence ID" value="MCS4555586.1"/>
    <property type="molecule type" value="Genomic_DNA"/>
</dbReference>
<keyword evidence="3" id="KW-1185">Reference proteome</keyword>
<keyword evidence="1" id="KW-1133">Transmembrane helix</keyword>
<evidence type="ECO:0000313" key="2">
    <source>
        <dbReference type="EMBL" id="MCS4555586.1"/>
    </source>
</evidence>
<keyword evidence="1" id="KW-0472">Membrane</keyword>
<gene>
    <name evidence="2" type="ORF">L9G74_03990</name>
</gene>
<feature type="transmembrane region" description="Helical" evidence="1">
    <location>
        <begin position="12"/>
        <end position="33"/>
    </location>
</feature>
<feature type="transmembrane region" description="Helical" evidence="1">
    <location>
        <begin position="53"/>
        <end position="74"/>
    </location>
</feature>
<reference evidence="3" key="1">
    <citation type="submission" date="2023-07" db="EMBL/GenBank/DDBJ databases">
        <title>Shewanella mangrovi sp. nov., an acetaldehyde- degrading bacterium isolated from mangrove sediment.</title>
        <authorList>
            <person name="Liu Y."/>
        </authorList>
    </citation>
    <scope>NUCLEOTIDE SEQUENCE [LARGE SCALE GENOMIC DNA]</scope>
    <source>
        <strain evidence="3">C32</strain>
    </source>
</reference>
<dbReference type="Proteomes" id="UP001201549">
    <property type="component" value="Unassembled WGS sequence"/>
</dbReference>
<proteinExistence type="predicted"/>
<dbReference type="InterPro" id="IPR038750">
    <property type="entry name" value="YczE/YyaS-like"/>
</dbReference>
<protein>
    <submittedName>
        <fullName evidence="2">DUF6198 family protein</fullName>
    </submittedName>
</protein>
<comment type="caution">
    <text evidence="2">The sequence shown here is derived from an EMBL/GenBank/DDBJ whole genome shotgun (WGS) entry which is preliminary data.</text>
</comment>
<keyword evidence="1" id="KW-0812">Transmembrane</keyword>
<accession>A0ABT2FK29</accession>
<feature type="transmembrane region" description="Helical" evidence="1">
    <location>
        <begin position="191"/>
        <end position="210"/>
    </location>
</feature>
<dbReference type="PANTHER" id="PTHR40078">
    <property type="entry name" value="INTEGRAL MEMBRANE PROTEIN-RELATED"/>
    <property type="match status" value="1"/>
</dbReference>